<reference evidence="1" key="2">
    <citation type="journal article" date="2015" name="Fish Shellfish Immunol.">
        <title>Early steps in the European eel (Anguilla anguilla)-Vibrio vulnificus interaction in the gills: Role of the RtxA13 toxin.</title>
        <authorList>
            <person name="Callol A."/>
            <person name="Pajuelo D."/>
            <person name="Ebbesson L."/>
            <person name="Teles M."/>
            <person name="MacKenzie S."/>
            <person name="Amaro C."/>
        </authorList>
    </citation>
    <scope>NUCLEOTIDE SEQUENCE</scope>
</reference>
<name>A0A0E9TH28_ANGAN</name>
<sequence>MISQIGKTYVYEYESGGLNLLNFKGLESLT</sequence>
<dbReference type="EMBL" id="GBXM01055840">
    <property type="protein sequence ID" value="JAH52737.1"/>
    <property type="molecule type" value="Transcribed_RNA"/>
</dbReference>
<dbReference type="AlphaFoldDB" id="A0A0E9TH28"/>
<accession>A0A0E9TH28</accession>
<protein>
    <submittedName>
        <fullName evidence="1">Uncharacterized protein</fullName>
    </submittedName>
</protein>
<reference evidence="1" key="1">
    <citation type="submission" date="2014-11" db="EMBL/GenBank/DDBJ databases">
        <authorList>
            <person name="Amaro Gonzalez C."/>
        </authorList>
    </citation>
    <scope>NUCLEOTIDE SEQUENCE</scope>
</reference>
<evidence type="ECO:0000313" key="1">
    <source>
        <dbReference type="EMBL" id="JAH52737.1"/>
    </source>
</evidence>
<proteinExistence type="predicted"/>
<organism evidence="1">
    <name type="scientific">Anguilla anguilla</name>
    <name type="common">European freshwater eel</name>
    <name type="synonym">Muraena anguilla</name>
    <dbReference type="NCBI Taxonomy" id="7936"/>
    <lineage>
        <taxon>Eukaryota</taxon>
        <taxon>Metazoa</taxon>
        <taxon>Chordata</taxon>
        <taxon>Craniata</taxon>
        <taxon>Vertebrata</taxon>
        <taxon>Euteleostomi</taxon>
        <taxon>Actinopterygii</taxon>
        <taxon>Neopterygii</taxon>
        <taxon>Teleostei</taxon>
        <taxon>Anguilliformes</taxon>
        <taxon>Anguillidae</taxon>
        <taxon>Anguilla</taxon>
    </lineage>
</organism>